<dbReference type="KEGG" id="psup:E5P55_00605"/>
<accession>A0A7T0FY26</accession>
<evidence type="ECO:0008006" key="3">
    <source>
        <dbReference type="Google" id="ProtNLM"/>
    </source>
</evidence>
<keyword evidence="2" id="KW-1185">Reference proteome</keyword>
<dbReference type="GO" id="GO:1901135">
    <property type="term" value="P:carbohydrate derivative metabolic process"/>
    <property type="evidence" value="ECO:0007669"/>
    <property type="project" value="InterPro"/>
</dbReference>
<dbReference type="SUPFAM" id="SSF53697">
    <property type="entry name" value="SIS domain"/>
    <property type="match status" value="1"/>
</dbReference>
<sequence length="119" mass="13734">MKNINFFREFFQRYPHLKFQKNSIKHSFELLNRHLKNKNFLFIIGNGGSASDSDHIAGELLKGFKLTRSLKKKNQLSLGLNLFKNIQNALSVIPLTNFNAFNTAFGNDCNFDYTFAQLV</sequence>
<dbReference type="GO" id="GO:0097367">
    <property type="term" value="F:carbohydrate derivative binding"/>
    <property type="evidence" value="ECO:0007669"/>
    <property type="project" value="InterPro"/>
</dbReference>
<dbReference type="EMBL" id="CP039370">
    <property type="protein sequence ID" value="QPJ58475.1"/>
    <property type="molecule type" value="Genomic_DNA"/>
</dbReference>
<organism evidence="1 2">
    <name type="scientific">Candidatus Pinguicoccus supinus</name>
    <dbReference type="NCBI Taxonomy" id="2529394"/>
    <lineage>
        <taxon>Bacteria</taxon>
        <taxon>Pseudomonadati</taxon>
        <taxon>Verrucomicrobiota</taxon>
        <taxon>Candidatus Pinguicoccus</taxon>
    </lineage>
</organism>
<reference evidence="1 2" key="1">
    <citation type="journal article" date="2020" name="Sci. Rep.">
        <title>Morphology, ultrastructure, genomics, and phylogeny of Euplotes vanleeuwenhoeki sp. nov. and its ultra-reduced endosymbiont Candidatus Pinguicoccus supinus sp. nov.</title>
        <authorList>
            <person name="Serra V."/>
            <person name="Gammuto L."/>
            <person name="Nitla V."/>
            <person name="Castelli M."/>
            <person name="Lanzoni O."/>
            <person name="Sassera D."/>
            <person name="Bandi C."/>
            <person name="Sandeep B.V."/>
            <person name="Verni F."/>
            <person name="Modeo L."/>
            <person name="Petroni G."/>
        </authorList>
    </citation>
    <scope>NUCLEOTIDE SEQUENCE [LARGE SCALE GENOMIC DNA]</scope>
    <source>
        <strain evidence="1 2">KKR18_Esm</strain>
    </source>
</reference>
<name>A0A7T0FY26_9BACT</name>
<proteinExistence type="predicted"/>
<evidence type="ECO:0000313" key="2">
    <source>
        <dbReference type="Proteomes" id="UP000594451"/>
    </source>
</evidence>
<dbReference type="Proteomes" id="UP000594451">
    <property type="component" value="Chromosome"/>
</dbReference>
<evidence type="ECO:0000313" key="1">
    <source>
        <dbReference type="EMBL" id="QPJ58475.1"/>
    </source>
</evidence>
<gene>
    <name evidence="1" type="ORF">E5P55_00605</name>
</gene>
<dbReference type="Gene3D" id="3.40.50.10490">
    <property type="entry name" value="Glucose-6-phosphate isomerase like protein, domain 1"/>
    <property type="match status" value="1"/>
</dbReference>
<dbReference type="InterPro" id="IPR046348">
    <property type="entry name" value="SIS_dom_sf"/>
</dbReference>
<protein>
    <recommendedName>
        <fullName evidence="3">Phosphoheptose isomerase</fullName>
    </recommendedName>
</protein>
<dbReference type="AlphaFoldDB" id="A0A7T0FY26"/>